<accession>A0A285X669</accession>
<dbReference type="SUPFAM" id="SSF56601">
    <property type="entry name" value="beta-lactamase/transpeptidase-like"/>
    <property type="match status" value="1"/>
</dbReference>
<feature type="domain" description="Yeast cell wall synthesis Kre9/Knh1-like N-terminal" evidence="5">
    <location>
        <begin position="614"/>
        <end position="699"/>
    </location>
</feature>
<dbReference type="Proteomes" id="UP000219193">
    <property type="component" value="Unassembled WGS sequence"/>
</dbReference>
<evidence type="ECO:0000313" key="8">
    <source>
        <dbReference type="Proteomes" id="UP000219193"/>
    </source>
</evidence>
<dbReference type="GO" id="GO:0046677">
    <property type="term" value="P:response to antibiotic"/>
    <property type="evidence" value="ECO:0007669"/>
    <property type="project" value="InterPro"/>
</dbReference>
<dbReference type="InterPro" id="IPR045155">
    <property type="entry name" value="Beta-lactam_cat"/>
</dbReference>
<comment type="similarity">
    <text evidence="2">Belongs to the class-A beta-lactamase family.</text>
</comment>
<keyword evidence="8" id="KW-1185">Reference proteome</keyword>
<feature type="domain" description="Beta-lactamase class A catalytic" evidence="6">
    <location>
        <begin position="109"/>
        <end position="378"/>
    </location>
</feature>
<evidence type="ECO:0000256" key="1">
    <source>
        <dbReference type="ARBA" id="ARBA00001526"/>
    </source>
</evidence>
<dbReference type="GO" id="GO:0030655">
    <property type="term" value="P:beta-lactam antibiotic catabolic process"/>
    <property type="evidence" value="ECO:0007669"/>
    <property type="project" value="InterPro"/>
</dbReference>
<dbReference type="Pfam" id="PF10342">
    <property type="entry name" value="Kre9_KNH"/>
    <property type="match status" value="2"/>
</dbReference>
<keyword evidence="4" id="KW-0732">Signal</keyword>
<reference evidence="8" key="1">
    <citation type="submission" date="2017-09" db="EMBL/GenBank/DDBJ databases">
        <authorList>
            <person name="Varghese N."/>
            <person name="Submissions S."/>
        </authorList>
    </citation>
    <scope>NUCLEOTIDE SEQUENCE [LARGE SCALE GENOMIC DNA]</scope>
    <source>
        <strain evidence="8">CGMCC 1.12641</strain>
    </source>
</reference>
<dbReference type="EC" id="3.5.2.6" evidence="3"/>
<name>A0A285X669_9FLAO</name>
<dbReference type="PANTHER" id="PTHR35333:SF3">
    <property type="entry name" value="BETA-LACTAMASE-TYPE TRANSPEPTIDASE FOLD CONTAINING PROTEIN"/>
    <property type="match status" value="1"/>
</dbReference>
<dbReference type="InterPro" id="IPR000871">
    <property type="entry name" value="Beta-lactam_class-A"/>
</dbReference>
<evidence type="ECO:0000259" key="5">
    <source>
        <dbReference type="Pfam" id="PF10342"/>
    </source>
</evidence>
<dbReference type="Pfam" id="PF13354">
    <property type="entry name" value="Beta-lactamase2"/>
    <property type="match status" value="1"/>
</dbReference>
<dbReference type="Gene3D" id="3.40.710.10">
    <property type="entry name" value="DD-peptidase/beta-lactamase superfamily"/>
    <property type="match status" value="1"/>
</dbReference>
<dbReference type="OrthoDB" id="9784149at2"/>
<dbReference type="EMBL" id="OCMF01000003">
    <property type="protein sequence ID" value="SOC80833.1"/>
    <property type="molecule type" value="Genomic_DNA"/>
</dbReference>
<proteinExistence type="inferred from homology"/>
<evidence type="ECO:0000259" key="6">
    <source>
        <dbReference type="Pfam" id="PF13354"/>
    </source>
</evidence>
<evidence type="ECO:0000256" key="3">
    <source>
        <dbReference type="ARBA" id="ARBA00012865"/>
    </source>
</evidence>
<gene>
    <name evidence="7" type="ORF">SAMN06296241_2394</name>
</gene>
<feature type="domain" description="Yeast cell wall synthesis Kre9/Knh1-like N-terminal" evidence="5">
    <location>
        <begin position="437"/>
        <end position="512"/>
    </location>
</feature>
<dbReference type="InterPro" id="IPR012338">
    <property type="entry name" value="Beta-lactam/transpept-like"/>
</dbReference>
<protein>
    <recommendedName>
        <fullName evidence="3">beta-lactamase</fullName>
        <ecNumber evidence="3">3.5.2.6</ecNumber>
    </recommendedName>
</protein>
<evidence type="ECO:0000256" key="4">
    <source>
        <dbReference type="ARBA" id="ARBA00022729"/>
    </source>
</evidence>
<dbReference type="AlphaFoldDB" id="A0A285X669"/>
<dbReference type="PANTHER" id="PTHR35333">
    <property type="entry name" value="BETA-LACTAMASE"/>
    <property type="match status" value="1"/>
</dbReference>
<sequence>MVKLSGSVNLRKVDDSIGLPISQADLIFESPNGQGNTYRTKTDSQGRYEIEVNSNEILATVENSDFGTSQRWTKVVNLNSDGSNTLNLFIPDLEKRLKNLVSSYPGEFGLYALNLNSGKEFSLNSDSLMYLASVSKIAIAIGCVDLMTSPSDINKKIKLELYHHREEGKLVGENMGIQYQDLGQEVSLDLLFRRMLGMSDTSATDILCEHFGISRINKRIKELNIAGIEEFSSMIQLDRRRWWLSDKNVGFLPQFAFSLYQRQRIPYWLEKLNLPKPRIEPGKWEEYLSERRDRATTKAYGEILKRIANKNLLTESWKNDLLLNTIITYGGYGRFSGIVDNTKIIDSKGGSHHQVRNQAGIIRDKLTKAPIAILVAFTQKNEISKKEADNSLKAASDLALKYIGIDDKLQEKTVKDEEIRFVAPAYGLTFVNGEIPFIRWKSKGISGPLKLSLIKRNGSKVLNISDSVKNDGEWHSFKIPENLAPDDTYQFKLVGKDNDDDEVEAFSAFFTIGGTIHLIHPVTGSNLRKGSKPTISWLSSGINGKLKITLKDQQNNSLEITSNARNDGEWHSWEVPNRLDKKWGYFLNISCIENPEIFDNSGLFFIGGRINVISPKPYEIWKKGSKPKIEWESEGVEGPLTIQLIGRSNNIITITSNANDDGEWHSWEIPDIESGQGYRIAIFETGSPEIRGYSELFQVGTVYEWDVPSVEQSPFASWAASGRPHYFKYNEDVNLKWRRIGPSAGNLKIELLKDNRRLKLLASNALDDGEWHSWKPESDLTRGSNYQLKISNNANDFGLSVPFSIGANIDVHISTLRPKLNENPTINWVTQNISDDLSIHVVKKNGDEILISNVARDDGEWRSWTISDDTPKGWARIRIRSNRFNDVFGYSEWFKVV</sequence>
<evidence type="ECO:0000313" key="7">
    <source>
        <dbReference type="EMBL" id="SOC80833.1"/>
    </source>
</evidence>
<evidence type="ECO:0000256" key="2">
    <source>
        <dbReference type="ARBA" id="ARBA00009009"/>
    </source>
</evidence>
<dbReference type="GO" id="GO:0008800">
    <property type="term" value="F:beta-lactamase activity"/>
    <property type="evidence" value="ECO:0007669"/>
    <property type="project" value="UniProtKB-EC"/>
</dbReference>
<organism evidence="7 8">
    <name type="scientific">Salinimicrobium sediminis</name>
    <dbReference type="NCBI Taxonomy" id="1343891"/>
    <lineage>
        <taxon>Bacteria</taxon>
        <taxon>Pseudomonadati</taxon>
        <taxon>Bacteroidota</taxon>
        <taxon>Flavobacteriia</taxon>
        <taxon>Flavobacteriales</taxon>
        <taxon>Flavobacteriaceae</taxon>
        <taxon>Salinimicrobium</taxon>
    </lineage>
</organism>
<dbReference type="InterPro" id="IPR018466">
    <property type="entry name" value="Kre9/Knh1-like_N"/>
</dbReference>
<comment type="catalytic activity">
    <reaction evidence="1">
        <text>a beta-lactam + H2O = a substituted beta-amino acid</text>
        <dbReference type="Rhea" id="RHEA:20401"/>
        <dbReference type="ChEBI" id="CHEBI:15377"/>
        <dbReference type="ChEBI" id="CHEBI:35627"/>
        <dbReference type="ChEBI" id="CHEBI:140347"/>
        <dbReference type="EC" id="3.5.2.6"/>
    </reaction>
</comment>
<dbReference type="RefSeq" id="WP_097056610.1">
    <property type="nucleotide sequence ID" value="NZ_OCMF01000003.1"/>
</dbReference>